<gene>
    <name evidence="8" type="primary">ccl36.1</name>
</gene>
<reference evidence="8" key="2">
    <citation type="submission" date="2025-08" db="UniProtKB">
        <authorList>
            <consortium name="Ensembl"/>
        </authorList>
    </citation>
    <scope>IDENTIFICATION</scope>
</reference>
<feature type="chain" id="PRO_5025644585" evidence="6">
    <location>
        <begin position="21"/>
        <end position="90"/>
    </location>
</feature>
<evidence type="ECO:0000256" key="1">
    <source>
        <dbReference type="ARBA" id="ARBA00004613"/>
    </source>
</evidence>
<dbReference type="InterPro" id="IPR039809">
    <property type="entry name" value="Chemokine_b/g/d"/>
</dbReference>
<evidence type="ECO:0000256" key="2">
    <source>
        <dbReference type="ARBA" id="ARBA00010868"/>
    </source>
</evidence>
<sequence>MARILLLCMLGAVLLSLAACKNGISPDECCFAFYPRRMPKTHIKSYYMTDHRCAMTAVILVTEKSRYICADPNIPWVQGIMKTVDMRELI</sequence>
<comment type="similarity">
    <text evidence="2">Belongs to the intercrine beta (chemokine CC) family.</text>
</comment>
<evidence type="ECO:0000256" key="5">
    <source>
        <dbReference type="ARBA" id="ARBA00022729"/>
    </source>
</evidence>
<dbReference type="SMART" id="SM00199">
    <property type="entry name" value="SCY"/>
    <property type="match status" value="1"/>
</dbReference>
<comment type="subcellular location">
    <subcellularLocation>
        <location evidence="1">Secreted</location>
    </subcellularLocation>
</comment>
<dbReference type="GO" id="GO:0006955">
    <property type="term" value="P:immune response"/>
    <property type="evidence" value="ECO:0007669"/>
    <property type="project" value="InterPro"/>
</dbReference>
<name>A0A665TW35_ECHNA</name>
<dbReference type="GO" id="GO:0005615">
    <property type="term" value="C:extracellular space"/>
    <property type="evidence" value="ECO:0007669"/>
    <property type="project" value="UniProtKB-KW"/>
</dbReference>
<dbReference type="PROSITE" id="PS51257">
    <property type="entry name" value="PROKAR_LIPOPROTEIN"/>
    <property type="match status" value="1"/>
</dbReference>
<dbReference type="Pfam" id="PF00048">
    <property type="entry name" value="IL8"/>
    <property type="match status" value="1"/>
</dbReference>
<accession>A0A665TW35</accession>
<keyword evidence="3" id="KW-0202">Cytokine</keyword>
<evidence type="ECO:0000313" key="8">
    <source>
        <dbReference type="Ensembl" id="ENSENLP00000011330.1"/>
    </source>
</evidence>
<evidence type="ECO:0000313" key="9">
    <source>
        <dbReference type="Proteomes" id="UP000472264"/>
    </source>
</evidence>
<dbReference type="InterPro" id="IPR036048">
    <property type="entry name" value="Interleukin_8-like_sf"/>
</dbReference>
<evidence type="ECO:0000256" key="3">
    <source>
        <dbReference type="ARBA" id="ARBA00022514"/>
    </source>
</evidence>
<dbReference type="OrthoDB" id="8934837at2759"/>
<evidence type="ECO:0000256" key="4">
    <source>
        <dbReference type="ARBA" id="ARBA00022525"/>
    </source>
</evidence>
<organism evidence="8 9">
    <name type="scientific">Echeneis naucrates</name>
    <name type="common">Live sharksucker</name>
    <dbReference type="NCBI Taxonomy" id="173247"/>
    <lineage>
        <taxon>Eukaryota</taxon>
        <taxon>Metazoa</taxon>
        <taxon>Chordata</taxon>
        <taxon>Craniata</taxon>
        <taxon>Vertebrata</taxon>
        <taxon>Euteleostomi</taxon>
        <taxon>Actinopterygii</taxon>
        <taxon>Neopterygii</taxon>
        <taxon>Teleostei</taxon>
        <taxon>Neoteleostei</taxon>
        <taxon>Acanthomorphata</taxon>
        <taxon>Carangaria</taxon>
        <taxon>Carangiformes</taxon>
        <taxon>Echeneidae</taxon>
        <taxon>Echeneis</taxon>
    </lineage>
</organism>
<evidence type="ECO:0000256" key="6">
    <source>
        <dbReference type="SAM" id="SignalP"/>
    </source>
</evidence>
<dbReference type="InterPro" id="IPR001811">
    <property type="entry name" value="Chemokine_IL8-like_dom"/>
</dbReference>
<dbReference type="Proteomes" id="UP000472264">
    <property type="component" value="Chromosome 18"/>
</dbReference>
<dbReference type="FunFam" id="2.40.50.40:FF:000002">
    <property type="entry name" value="C-C motif chemokine"/>
    <property type="match status" value="1"/>
</dbReference>
<reference evidence="8" key="1">
    <citation type="submission" date="2021-04" db="EMBL/GenBank/DDBJ databases">
        <authorList>
            <consortium name="Wellcome Sanger Institute Data Sharing"/>
        </authorList>
    </citation>
    <scope>NUCLEOTIDE SEQUENCE [LARGE SCALE GENOMIC DNA]</scope>
</reference>
<dbReference type="Ensembl" id="ENSENLT00000011830.1">
    <property type="protein sequence ID" value="ENSENLP00000011330.1"/>
    <property type="gene ID" value="ENSENLG00000005475.1"/>
</dbReference>
<feature type="domain" description="Chemokine interleukin-8-like" evidence="7">
    <location>
        <begin position="26"/>
        <end position="84"/>
    </location>
</feature>
<dbReference type="Gene3D" id="2.40.50.40">
    <property type="match status" value="1"/>
</dbReference>
<dbReference type="InParanoid" id="A0A665TW35"/>
<evidence type="ECO:0000259" key="7">
    <source>
        <dbReference type="SMART" id="SM00199"/>
    </source>
</evidence>
<dbReference type="OMA" id="STCCFIF"/>
<keyword evidence="9" id="KW-1185">Reference proteome</keyword>
<keyword evidence="5 6" id="KW-0732">Signal</keyword>
<dbReference type="SUPFAM" id="SSF54117">
    <property type="entry name" value="Interleukin 8-like chemokines"/>
    <property type="match status" value="1"/>
</dbReference>
<dbReference type="PANTHER" id="PTHR12015">
    <property type="entry name" value="SMALL INDUCIBLE CYTOKINE A"/>
    <property type="match status" value="1"/>
</dbReference>
<dbReference type="FunCoup" id="A0A665TW35">
    <property type="interactions" value="517"/>
</dbReference>
<dbReference type="CDD" id="cd00272">
    <property type="entry name" value="Chemokine_CC"/>
    <property type="match status" value="1"/>
</dbReference>
<reference evidence="8" key="3">
    <citation type="submission" date="2025-09" db="UniProtKB">
        <authorList>
            <consortium name="Ensembl"/>
        </authorList>
    </citation>
    <scope>IDENTIFICATION</scope>
</reference>
<keyword evidence="4" id="KW-0964">Secreted</keyword>
<dbReference type="AlphaFoldDB" id="A0A665TW35"/>
<dbReference type="GO" id="GO:0008009">
    <property type="term" value="F:chemokine activity"/>
    <property type="evidence" value="ECO:0007669"/>
    <property type="project" value="InterPro"/>
</dbReference>
<dbReference type="PANTHER" id="PTHR12015:SF183">
    <property type="entry name" value="C-C MOTIF CHEMOKINE 3"/>
    <property type="match status" value="1"/>
</dbReference>
<protein>
    <submittedName>
        <fullName evidence="8">C-C motif chemokine 5-like</fullName>
    </submittedName>
</protein>
<proteinExistence type="inferred from homology"/>
<feature type="signal peptide" evidence="6">
    <location>
        <begin position="1"/>
        <end position="20"/>
    </location>
</feature>